<dbReference type="Pfam" id="PF01894">
    <property type="entry name" value="YjbQ"/>
    <property type="match status" value="1"/>
</dbReference>
<name>A0ABX8B3H2_9BACT</name>
<organism evidence="1 2">
    <name type="scientific">Chloracidobacterium sp. N</name>
    <dbReference type="NCBI Taxonomy" id="2821540"/>
    <lineage>
        <taxon>Bacteria</taxon>
        <taxon>Pseudomonadati</taxon>
        <taxon>Acidobacteriota</taxon>
        <taxon>Terriglobia</taxon>
        <taxon>Terriglobales</taxon>
        <taxon>Acidobacteriaceae</taxon>
        <taxon>Chloracidobacterium</taxon>
        <taxon>Chloracidobacterium aggregatum</taxon>
    </lineage>
</organism>
<dbReference type="InterPro" id="IPR035917">
    <property type="entry name" value="YjbQ-like_sf"/>
</dbReference>
<dbReference type="NCBIfam" id="TIGR00149">
    <property type="entry name" value="TIGR00149_YjbQ"/>
    <property type="match status" value="1"/>
</dbReference>
<keyword evidence="2" id="KW-1185">Reference proteome</keyword>
<dbReference type="PANTHER" id="PTHR30615">
    <property type="entry name" value="UNCHARACTERIZED PROTEIN YJBQ-RELATED"/>
    <property type="match status" value="1"/>
</dbReference>
<evidence type="ECO:0000313" key="1">
    <source>
        <dbReference type="EMBL" id="QUV95547.1"/>
    </source>
</evidence>
<proteinExistence type="predicted"/>
<protein>
    <submittedName>
        <fullName evidence="1">YjbQ family protein</fullName>
    </submittedName>
</protein>
<dbReference type="InterPro" id="IPR001602">
    <property type="entry name" value="UPF0047_YjbQ-like"/>
</dbReference>
<dbReference type="SUPFAM" id="SSF111038">
    <property type="entry name" value="YjbQ-like"/>
    <property type="match status" value="1"/>
</dbReference>
<dbReference type="Proteomes" id="UP000677668">
    <property type="component" value="Chromosome 2"/>
</dbReference>
<dbReference type="EMBL" id="CP072643">
    <property type="protein sequence ID" value="QUV95547.1"/>
    <property type="molecule type" value="Genomic_DNA"/>
</dbReference>
<dbReference type="Gene3D" id="2.60.120.460">
    <property type="entry name" value="YjbQ-like"/>
    <property type="match status" value="1"/>
</dbReference>
<accession>A0ABX8B3H2</accession>
<reference evidence="1 2" key="1">
    <citation type="submission" date="2021-03" db="EMBL/GenBank/DDBJ databases">
        <title>Genomic and phenotypic characterization of Chloracidobacterium isolates provides evidence for multiple species.</title>
        <authorList>
            <person name="Saini M.K."/>
            <person name="Costas A.M.G."/>
            <person name="Tank M."/>
            <person name="Bryant D.A."/>
        </authorList>
    </citation>
    <scope>NUCLEOTIDE SEQUENCE [LARGE SCALE GENOMIC DNA]</scope>
    <source>
        <strain evidence="1 2">N</strain>
    </source>
</reference>
<dbReference type="RefSeq" id="WP_014101027.1">
    <property type="nucleotide sequence ID" value="NZ_CP072643.1"/>
</dbReference>
<dbReference type="PANTHER" id="PTHR30615:SF2">
    <property type="entry name" value="YJBQ FAMILY PROTEIN"/>
    <property type="match status" value="1"/>
</dbReference>
<dbReference type="PIRSF" id="PIRSF004681">
    <property type="entry name" value="UCP004681"/>
    <property type="match status" value="1"/>
</dbReference>
<gene>
    <name evidence="1" type="ORF">J8C05_11965</name>
</gene>
<evidence type="ECO:0000313" key="2">
    <source>
        <dbReference type="Proteomes" id="UP000677668"/>
    </source>
</evidence>
<sequence>MKSLTEYLTFNLPSKMAFVNITPQVEAIVRRSGVKEGLVLCNSMHITSSVFINDDEAGLHHDFGVWLEQLAPFNPDPNHYHHNRTGEDNADAHLKRQIMGREVVVAITNGRLDFGPWEQIFYGEFDGYRPKRVLVKVIGE</sequence>